<evidence type="ECO:0000313" key="6">
    <source>
        <dbReference type="EMBL" id="MFD1674768.1"/>
    </source>
</evidence>
<evidence type="ECO:0000256" key="1">
    <source>
        <dbReference type="ARBA" id="ARBA00009437"/>
    </source>
</evidence>
<accession>A0ABW4JHB0</accession>
<keyword evidence="3" id="KW-0238">DNA-binding</keyword>
<feature type="domain" description="LysR substrate-binding" evidence="5">
    <location>
        <begin position="30"/>
        <end position="226"/>
    </location>
</feature>
<protein>
    <submittedName>
        <fullName evidence="6">LysR substrate-binding domain-containing protein</fullName>
    </submittedName>
</protein>
<dbReference type="Gene3D" id="3.40.190.290">
    <property type="match status" value="1"/>
</dbReference>
<evidence type="ECO:0000256" key="4">
    <source>
        <dbReference type="ARBA" id="ARBA00023163"/>
    </source>
</evidence>
<keyword evidence="7" id="KW-1185">Reference proteome</keyword>
<dbReference type="PANTHER" id="PTHR30126">
    <property type="entry name" value="HTH-TYPE TRANSCRIPTIONAL REGULATOR"/>
    <property type="match status" value="1"/>
</dbReference>
<dbReference type="RefSeq" id="WP_377942707.1">
    <property type="nucleotide sequence ID" value="NZ_JBHUCX010000021.1"/>
</dbReference>
<organism evidence="6 7">
    <name type="scientific">Alicyclobacillus fodiniaquatilis</name>
    <dbReference type="NCBI Taxonomy" id="1661150"/>
    <lineage>
        <taxon>Bacteria</taxon>
        <taxon>Bacillati</taxon>
        <taxon>Bacillota</taxon>
        <taxon>Bacilli</taxon>
        <taxon>Bacillales</taxon>
        <taxon>Alicyclobacillaceae</taxon>
        <taxon>Alicyclobacillus</taxon>
    </lineage>
</organism>
<proteinExistence type="inferred from homology"/>
<keyword evidence="2" id="KW-0805">Transcription regulation</keyword>
<name>A0ABW4JHB0_9BACL</name>
<dbReference type="Proteomes" id="UP001597079">
    <property type="component" value="Unassembled WGS sequence"/>
</dbReference>
<comment type="caution">
    <text evidence="6">The sequence shown here is derived from an EMBL/GenBank/DDBJ whole genome shotgun (WGS) entry which is preliminary data.</text>
</comment>
<dbReference type="SUPFAM" id="SSF53850">
    <property type="entry name" value="Periplasmic binding protein-like II"/>
    <property type="match status" value="1"/>
</dbReference>
<dbReference type="Pfam" id="PF03466">
    <property type="entry name" value="LysR_substrate"/>
    <property type="match status" value="1"/>
</dbReference>
<comment type="similarity">
    <text evidence="1">Belongs to the LysR transcriptional regulatory family.</text>
</comment>
<dbReference type="InterPro" id="IPR005119">
    <property type="entry name" value="LysR_subst-bd"/>
</dbReference>
<evidence type="ECO:0000256" key="2">
    <source>
        <dbReference type="ARBA" id="ARBA00023015"/>
    </source>
</evidence>
<dbReference type="PANTHER" id="PTHR30126:SF40">
    <property type="entry name" value="HTH-TYPE TRANSCRIPTIONAL REGULATOR GLTR"/>
    <property type="match status" value="1"/>
</dbReference>
<gene>
    <name evidence="6" type="ORF">ACFSB2_08660</name>
</gene>
<reference evidence="7" key="1">
    <citation type="journal article" date="2019" name="Int. J. Syst. Evol. Microbiol.">
        <title>The Global Catalogue of Microorganisms (GCM) 10K type strain sequencing project: providing services to taxonomists for standard genome sequencing and annotation.</title>
        <authorList>
            <consortium name="The Broad Institute Genomics Platform"/>
            <consortium name="The Broad Institute Genome Sequencing Center for Infectious Disease"/>
            <person name="Wu L."/>
            <person name="Ma J."/>
        </authorList>
    </citation>
    <scope>NUCLEOTIDE SEQUENCE [LARGE SCALE GENOMIC DNA]</scope>
    <source>
        <strain evidence="7">CGMCC 1.12286</strain>
    </source>
</reference>
<evidence type="ECO:0000256" key="3">
    <source>
        <dbReference type="ARBA" id="ARBA00023125"/>
    </source>
</evidence>
<keyword evidence="4" id="KW-0804">Transcription</keyword>
<evidence type="ECO:0000313" key="7">
    <source>
        <dbReference type="Proteomes" id="UP001597079"/>
    </source>
</evidence>
<dbReference type="CDD" id="cd08442">
    <property type="entry name" value="PBP2_YofA_SoxR_like"/>
    <property type="match status" value="1"/>
</dbReference>
<sequence length="236" mass="25680">MTSNGEKLLVYAEKILHLCIEAEQAVRDSDTPSGTLRIGAIESATAIHLPTILSQYHEAFPNVELSLATGSTIQLLDSVLNYDIEAALVTGPVDHPSLQHTAVIEESLVLVSNAKHTSFPLANEHVTALVFRERCAYRKRLEQYLDDLGVKSIKLIELGTLEGILGCVAAGLGVSLVPRKVASEARYPLAVHQIPDRYRIAPTVLVRRKDGYVSSALTQFIEIVRSSVDSLEADIG</sequence>
<dbReference type="EMBL" id="JBHUCX010000021">
    <property type="protein sequence ID" value="MFD1674768.1"/>
    <property type="molecule type" value="Genomic_DNA"/>
</dbReference>
<evidence type="ECO:0000259" key="5">
    <source>
        <dbReference type="Pfam" id="PF03466"/>
    </source>
</evidence>